<evidence type="ECO:0000313" key="2">
    <source>
        <dbReference type="Proteomes" id="UP001438707"/>
    </source>
</evidence>
<comment type="caution">
    <text evidence="1">The sequence shown here is derived from an EMBL/GenBank/DDBJ whole genome shotgun (WGS) entry which is preliminary data.</text>
</comment>
<dbReference type="Pfam" id="PF08538">
    <property type="entry name" value="DUF1749"/>
    <property type="match status" value="1"/>
</dbReference>
<evidence type="ECO:0000313" key="1">
    <source>
        <dbReference type="EMBL" id="KAK9832887.1"/>
    </source>
</evidence>
<dbReference type="PANTHER" id="PTHR31591:SF1">
    <property type="entry name" value="UPF0613 PROTEIN PB24D3.06C"/>
    <property type="match status" value="1"/>
</dbReference>
<dbReference type="EMBL" id="JALJOS010000011">
    <property type="protein sequence ID" value="KAK9832887.1"/>
    <property type="molecule type" value="Genomic_DNA"/>
</dbReference>
<dbReference type="Gene3D" id="3.40.50.1820">
    <property type="entry name" value="alpha/beta hydrolase"/>
    <property type="match status" value="1"/>
</dbReference>
<dbReference type="Proteomes" id="UP001438707">
    <property type="component" value="Unassembled WGS sequence"/>
</dbReference>
<dbReference type="InterPro" id="IPR029058">
    <property type="entry name" value="AB_hydrolase_fold"/>
</dbReference>
<organism evidence="1 2">
    <name type="scientific">Apatococcus lobatus</name>
    <dbReference type="NCBI Taxonomy" id="904363"/>
    <lineage>
        <taxon>Eukaryota</taxon>
        <taxon>Viridiplantae</taxon>
        <taxon>Chlorophyta</taxon>
        <taxon>core chlorophytes</taxon>
        <taxon>Trebouxiophyceae</taxon>
        <taxon>Chlorellales</taxon>
        <taxon>Chlorellaceae</taxon>
        <taxon>Apatococcus</taxon>
    </lineage>
</organism>
<name>A0AAW1RGZ2_9CHLO</name>
<dbReference type="AlphaFoldDB" id="A0AAW1RGZ2"/>
<reference evidence="1 2" key="1">
    <citation type="journal article" date="2024" name="Nat. Commun.">
        <title>Phylogenomics reveals the evolutionary origins of lichenization in chlorophyte algae.</title>
        <authorList>
            <person name="Puginier C."/>
            <person name="Libourel C."/>
            <person name="Otte J."/>
            <person name="Skaloud P."/>
            <person name="Haon M."/>
            <person name="Grisel S."/>
            <person name="Petersen M."/>
            <person name="Berrin J.G."/>
            <person name="Delaux P.M."/>
            <person name="Dal Grande F."/>
            <person name="Keller J."/>
        </authorList>
    </citation>
    <scope>NUCLEOTIDE SEQUENCE [LARGE SCALE GENOMIC DNA]</scope>
    <source>
        <strain evidence="1 2">SAG 2145</strain>
    </source>
</reference>
<dbReference type="PANTHER" id="PTHR31591">
    <property type="entry name" value="UPF0613 PROTEIN PB24D3.06C"/>
    <property type="match status" value="1"/>
</dbReference>
<keyword evidence="2" id="KW-1185">Reference proteome</keyword>
<accession>A0AAW1RGZ2</accession>
<dbReference type="SUPFAM" id="SSF53474">
    <property type="entry name" value="alpha/beta-Hydrolases"/>
    <property type="match status" value="1"/>
</dbReference>
<protein>
    <submittedName>
        <fullName evidence="1">Uncharacterized protein</fullName>
    </submittedName>
</protein>
<proteinExistence type="predicted"/>
<sequence>MADPALEGLLFRYGPGAAHTAFLTGSGDRHVVLIGGLSNGLLFAGYNAALAKSLQSSGWAVVLTLLSSSLKGWGIACLDQDAAEIKLLTQTLTEKFKSKGIVLAGHSTGCQDVVRYVTKEGVENIAGAILQAAVSDREWLDGRPETKARLKQAEDMIASGKGEYIAYRDFDIDGAPICARRCVALAKLGGDDDMFSSDFSDDMLKEKIGAMASIPTLIIQGLEDETVPASVDKRATLPRLAKAAGPHAITAFVEHGVHDLTGCEEEYVRLVKDFLAKV</sequence>
<dbReference type="InterPro" id="IPR013744">
    <property type="entry name" value="SidJ"/>
</dbReference>
<gene>
    <name evidence="1" type="ORF">WJX74_000806</name>
</gene>